<dbReference type="HAMAP" id="MF_01475">
    <property type="entry name" value="Ribosomal_eL19"/>
    <property type="match status" value="1"/>
</dbReference>
<dbReference type="SUPFAM" id="SSF48140">
    <property type="entry name" value="Ribosomal protein L19 (L19e)"/>
    <property type="match status" value="1"/>
</dbReference>
<evidence type="ECO:0000256" key="8">
    <source>
        <dbReference type="ARBA" id="ARBA00022917"/>
    </source>
</evidence>
<dbReference type="CDD" id="cd04320">
    <property type="entry name" value="AspRS_cyto_N"/>
    <property type="match status" value="1"/>
</dbReference>
<evidence type="ECO:0000313" key="17">
    <source>
        <dbReference type="RefSeq" id="XP_030985074.1"/>
    </source>
</evidence>
<dbReference type="InterPro" id="IPR002312">
    <property type="entry name" value="Asp/Asn-tRNA-synth_IIb"/>
</dbReference>
<dbReference type="InterPro" id="IPR057260">
    <property type="entry name" value="Ribosomal_L19e_C"/>
</dbReference>
<dbReference type="Pfam" id="PF01336">
    <property type="entry name" value="tRNA_anti-codon"/>
    <property type="match status" value="1"/>
</dbReference>
<comment type="catalytic activity">
    <reaction evidence="12">
        <text>tRNA(Asp) + L-aspartate + ATP = L-aspartyl-tRNA(Asp) + AMP + diphosphate</text>
        <dbReference type="Rhea" id="RHEA:19649"/>
        <dbReference type="Rhea" id="RHEA-COMP:9660"/>
        <dbReference type="Rhea" id="RHEA-COMP:9678"/>
        <dbReference type="ChEBI" id="CHEBI:29991"/>
        <dbReference type="ChEBI" id="CHEBI:30616"/>
        <dbReference type="ChEBI" id="CHEBI:33019"/>
        <dbReference type="ChEBI" id="CHEBI:78442"/>
        <dbReference type="ChEBI" id="CHEBI:78516"/>
        <dbReference type="ChEBI" id="CHEBI:456215"/>
        <dbReference type="EC" id="6.1.1.12"/>
    </reaction>
</comment>
<keyword evidence="4" id="KW-0963">Cytoplasm</keyword>
<evidence type="ECO:0000256" key="4">
    <source>
        <dbReference type="ARBA" id="ARBA00022490"/>
    </source>
</evidence>
<dbReference type="PROSITE" id="PS00526">
    <property type="entry name" value="RIBOSOMAL_L19E"/>
    <property type="match status" value="1"/>
</dbReference>
<dbReference type="GO" id="GO:0017101">
    <property type="term" value="C:aminoacyl-tRNA synthetase multienzyme complex"/>
    <property type="evidence" value="ECO:0007669"/>
    <property type="project" value="TreeGrafter"/>
</dbReference>
<feature type="region of interest" description="Disordered" evidence="14">
    <location>
        <begin position="1129"/>
        <end position="1170"/>
    </location>
</feature>
<evidence type="ECO:0000313" key="16">
    <source>
        <dbReference type="Proteomes" id="UP000515153"/>
    </source>
</evidence>
<dbReference type="InterPro" id="IPR033935">
    <property type="entry name" value="Ribosomal_eL19_euk"/>
</dbReference>
<dbReference type="RefSeq" id="XP_030985074.1">
    <property type="nucleotide sequence ID" value="XM_031122971.1"/>
</dbReference>
<evidence type="ECO:0000256" key="3">
    <source>
        <dbReference type="ARBA" id="ARBA00011082"/>
    </source>
</evidence>
<dbReference type="Pfam" id="PF00152">
    <property type="entry name" value="tRNA-synt_2"/>
    <property type="match status" value="1"/>
</dbReference>
<comment type="similarity">
    <text evidence="2">Belongs to the class-II aminoacyl-tRNA synthetase family. Type 2 subfamily.</text>
</comment>
<evidence type="ECO:0000256" key="7">
    <source>
        <dbReference type="ARBA" id="ARBA00022840"/>
    </source>
</evidence>
<dbReference type="NCBIfam" id="NF006343">
    <property type="entry name" value="PRK08570.1"/>
    <property type="match status" value="1"/>
</dbReference>
<evidence type="ECO:0000256" key="11">
    <source>
        <dbReference type="ARBA" id="ARBA00023274"/>
    </source>
</evidence>
<comment type="similarity">
    <text evidence="3 13">Belongs to the eukaryotic ribosomal protein eL19 family.</text>
</comment>
<dbReference type="GO" id="GO:0003723">
    <property type="term" value="F:RNA binding"/>
    <property type="evidence" value="ECO:0007669"/>
    <property type="project" value="TreeGrafter"/>
</dbReference>
<dbReference type="Pfam" id="PF01280">
    <property type="entry name" value="Ribosomal_L19e"/>
    <property type="match status" value="1"/>
</dbReference>
<evidence type="ECO:0000256" key="12">
    <source>
        <dbReference type="ARBA" id="ARBA00047904"/>
    </source>
</evidence>
<dbReference type="AlphaFoldDB" id="A0A6P8BDH1"/>
<dbReference type="PANTHER" id="PTHR43450:SF2">
    <property type="entry name" value="ASPARTATE--TRNA LIGASE"/>
    <property type="match status" value="1"/>
</dbReference>
<dbReference type="InterPro" id="IPR004365">
    <property type="entry name" value="NA-bd_OB_tRNA"/>
</dbReference>
<dbReference type="InterPro" id="IPR023638">
    <property type="entry name" value="Ribosomal_eL19_CS"/>
</dbReference>
<dbReference type="FunFam" id="1.10.1200.240:FF:000001">
    <property type="entry name" value="Ribosomal protein L19"/>
    <property type="match status" value="1"/>
</dbReference>
<feature type="compositionally biased region" description="Basic and acidic residues" evidence="14">
    <location>
        <begin position="97"/>
        <end position="120"/>
    </location>
</feature>
<evidence type="ECO:0000259" key="15">
    <source>
        <dbReference type="PROSITE" id="PS50862"/>
    </source>
</evidence>
<dbReference type="CDD" id="cd00776">
    <property type="entry name" value="AsxRS_core"/>
    <property type="match status" value="1"/>
</dbReference>
<dbReference type="NCBIfam" id="NF003483">
    <property type="entry name" value="PRK05159.1"/>
    <property type="match status" value="1"/>
</dbReference>
<dbReference type="Pfam" id="PF09924">
    <property type="entry name" value="LPG_synthase_C"/>
    <property type="match status" value="1"/>
</dbReference>
<reference evidence="17" key="1">
    <citation type="journal article" date="2019" name="Mol. Biol. Evol.">
        <title>Blast fungal genomes show frequent chromosomal changes, gene gains and losses, and effector gene turnover.</title>
        <authorList>
            <person name="Gomez Luciano L.B."/>
            <person name="Jason Tsai I."/>
            <person name="Chuma I."/>
            <person name="Tosa Y."/>
            <person name="Chen Y.H."/>
            <person name="Li J.Y."/>
            <person name="Li M.Y."/>
            <person name="Jade Lu M.Y."/>
            <person name="Nakayashiki H."/>
            <person name="Li W.H."/>
        </authorList>
    </citation>
    <scope>NUCLEOTIDE SEQUENCE</scope>
    <source>
        <strain evidence="17">NI907</strain>
    </source>
</reference>
<dbReference type="SUPFAM" id="SSF50249">
    <property type="entry name" value="Nucleic acid-binding proteins"/>
    <property type="match status" value="1"/>
</dbReference>
<dbReference type="GO" id="GO:0004815">
    <property type="term" value="F:aspartate-tRNA ligase activity"/>
    <property type="evidence" value="ECO:0007669"/>
    <property type="project" value="UniProtKB-EC"/>
</dbReference>
<protein>
    <recommendedName>
        <fullName evidence="13">Ribosomal protein L19</fullName>
    </recommendedName>
</protein>
<keyword evidence="6" id="KW-0547">Nucleotide-binding</keyword>
<accession>A0A6P8BDH1</accession>
<evidence type="ECO:0000256" key="9">
    <source>
        <dbReference type="ARBA" id="ARBA00022980"/>
    </source>
</evidence>
<dbReference type="GO" id="GO:0003735">
    <property type="term" value="F:structural constituent of ribosome"/>
    <property type="evidence" value="ECO:0007669"/>
    <property type="project" value="InterPro"/>
</dbReference>
<dbReference type="Gene3D" id="1.10.1200.240">
    <property type="match status" value="1"/>
</dbReference>
<dbReference type="FunFam" id="3.30.930.10:FF:000038">
    <property type="entry name" value="Aspartate--tRNA ligase"/>
    <property type="match status" value="1"/>
</dbReference>
<reference evidence="17" key="3">
    <citation type="submission" date="2025-08" db="UniProtKB">
        <authorList>
            <consortium name="RefSeq"/>
        </authorList>
    </citation>
    <scope>IDENTIFICATION</scope>
    <source>
        <strain evidence="17">NI907</strain>
    </source>
</reference>
<keyword evidence="5" id="KW-0436">Ligase</keyword>
<dbReference type="SUPFAM" id="SSF55681">
    <property type="entry name" value="Class II aaRS and biotin synthetases"/>
    <property type="match status" value="1"/>
</dbReference>
<dbReference type="Proteomes" id="UP000515153">
    <property type="component" value="Unplaced"/>
</dbReference>
<evidence type="ECO:0000256" key="1">
    <source>
        <dbReference type="ARBA" id="ARBA00004496"/>
    </source>
</evidence>
<dbReference type="InterPro" id="IPR012340">
    <property type="entry name" value="NA-bd_OB-fold"/>
</dbReference>
<dbReference type="NCBIfam" id="TIGR00458">
    <property type="entry name" value="aspS_nondisc"/>
    <property type="match status" value="1"/>
</dbReference>
<evidence type="ECO:0000256" key="10">
    <source>
        <dbReference type="ARBA" id="ARBA00023146"/>
    </source>
</evidence>
<dbReference type="PANTHER" id="PTHR43450">
    <property type="entry name" value="ASPARTYL-TRNA SYNTHETASE"/>
    <property type="match status" value="1"/>
</dbReference>
<dbReference type="GO" id="GO:0006422">
    <property type="term" value="P:aspartyl-tRNA aminoacylation"/>
    <property type="evidence" value="ECO:0007669"/>
    <property type="project" value="InterPro"/>
</dbReference>
<keyword evidence="10" id="KW-0030">Aminoacyl-tRNA synthetase</keyword>
<feature type="compositionally biased region" description="Basic and acidic residues" evidence="14">
    <location>
        <begin position="763"/>
        <end position="772"/>
    </location>
</feature>
<dbReference type="PROSITE" id="PS50862">
    <property type="entry name" value="AA_TRNA_LIGASE_II"/>
    <property type="match status" value="1"/>
</dbReference>
<dbReference type="InterPro" id="IPR035970">
    <property type="entry name" value="60S_ribosomal_eL19_sf"/>
</dbReference>
<keyword evidence="8" id="KW-0648">Protein biosynthesis</keyword>
<gene>
    <name evidence="17" type="ORF">PgNI_02914</name>
</gene>
<dbReference type="InterPro" id="IPR045864">
    <property type="entry name" value="aa-tRNA-synth_II/BPL/LPL"/>
</dbReference>
<dbReference type="SMART" id="SM01416">
    <property type="entry name" value="Ribosomal_L19e"/>
    <property type="match status" value="1"/>
</dbReference>
<feature type="domain" description="Aminoacyl-transfer RNA synthetases class-II family profile" evidence="15">
    <location>
        <begin position="296"/>
        <end position="589"/>
    </location>
</feature>
<evidence type="ECO:0000256" key="14">
    <source>
        <dbReference type="SAM" id="MobiDB-lite"/>
    </source>
</evidence>
<dbReference type="Pfam" id="PF25476">
    <property type="entry name" value="Ribosomal_L19e_C"/>
    <property type="match status" value="1"/>
</dbReference>
<dbReference type="InterPro" id="IPR006195">
    <property type="entry name" value="aa-tRNA-synth_II"/>
</dbReference>
<dbReference type="GO" id="GO:0022625">
    <property type="term" value="C:cytosolic large ribosomal subunit"/>
    <property type="evidence" value="ECO:0007669"/>
    <property type="project" value="InterPro"/>
</dbReference>
<dbReference type="InterPro" id="IPR000196">
    <property type="entry name" value="Ribosomal_eL19_dom"/>
</dbReference>
<reference evidence="17" key="2">
    <citation type="submission" date="2019-10" db="EMBL/GenBank/DDBJ databases">
        <authorList>
            <consortium name="NCBI Genome Project"/>
        </authorList>
    </citation>
    <scope>NUCLEOTIDE SEQUENCE</scope>
    <source>
        <strain evidence="17">NI907</strain>
    </source>
</reference>
<sequence length="1170" mass="132809">MYTARKSHSPLLCTGITTDAKAAENKPINISGIFSQFLAFSKAGQTKMVHNHNLTELITGPIRKATSRTSTPVQSPVACHTRTSSQTSPRSKSRGHRSSDDSSYRSDSLERKARKEADKLERRLQEQELIDARRRSEDLKAREHLDEATRARFGEDVVFRELTPIAQLVTLPVGSEITFRARIHHQRDISKVLDFLLLRDQTHSIQGVLQGPPEMVKWAQRLHPESIVQITGHLQCPKEPVRSATHPDLEVLIDTIHLVAPAKNLPFNNYQPPESLHPRLTNRVVDLRHSANQALFRVRAAVTRTFRWTLDQQDFVEIQTPKIMAGATESGAEVFKVNYFGRSAYLAQSPQLSKQMAISADFKRVYEVGPVFRAENSNTHRHLTEYTGLDIEMCIDQSHHEIIRMVDRVLKNIFAAVHQMEELKIIRERWPSEDLVWLEETPILTFPEALQMLREDGNQDIEEDDLSTRDEMRLGELVKEKYKTDYFILDKFPAVARPFYTHKDDSDPKWTNSFDIFVRGQEICTGGQRIHKYDELRQSMTDSGITGDGMEEYLAAFESGAPPHGGAGLGLERIITFMLKLGDVRNAAPFHRDPKSLPSRPPGLPHPEASTRRRKSAPVLPPPSTKDSVHGAVTTDGGHHGMECSDMSPKSSAETDYPPLEKLIANYGDATNTSWLDDRFQIWRHPPTGAAVGYVRQSKDLVIMTGDPLCDPSQYAEIIGAYLDFVKNTLKCKPVWLLVSEEVQRILANEPHNWRTMTCNEEQRVPADDHARRGLSRPGAQRSARRVQREGIRLHEVRPEKDENFKQRANKAIEEWHRAREGKKQVHLTEVRPWVDAEHRRYFAAERDGRVLGLVVLHRLAPRYGWQIKWALDMPSAPNGTIEALVDLALMSISGSPATFGADVSDKLVPVAHIGGAKTKVLTRVYDAFVKGTGLSRKKEFREKFGVVGEAVFICYPKGALGMGEIREILSGHPPSKVFKMVNLTTQKRLAASVLDCGKNKIWLDPNEVSEISNANSRQTIRKLVQDGLIIKKPVTMHSRARARELNLARRIGRHRGFGKRKGTADARMPTQVVWMRRQRVLRRLLVKYRASGKIDKHLYHELYHSAKGNTFKHKRALVEHIHRAKAEKQRERLLKDEMDAKRAKTKAARERKLERQAAKRNALAGEAEE</sequence>
<evidence type="ECO:0000256" key="2">
    <source>
        <dbReference type="ARBA" id="ARBA00005312"/>
    </source>
</evidence>
<dbReference type="InterPro" id="IPR057259">
    <property type="entry name" value="Ribosomal_L19e"/>
</dbReference>
<dbReference type="Gene3D" id="2.40.50.140">
    <property type="entry name" value="Nucleic acid-binding proteins"/>
    <property type="match status" value="1"/>
</dbReference>
<dbReference type="InterPro" id="IPR004364">
    <property type="entry name" value="Aa-tRNA-synt_II"/>
</dbReference>
<dbReference type="CDD" id="cd01417">
    <property type="entry name" value="Ribosomal_L19e_E"/>
    <property type="match status" value="1"/>
</dbReference>
<comment type="subcellular location">
    <subcellularLocation>
        <location evidence="1">Cytoplasm</location>
    </subcellularLocation>
</comment>
<feature type="region of interest" description="Disordered" evidence="14">
    <location>
        <begin position="60"/>
        <end position="120"/>
    </location>
</feature>
<feature type="region of interest" description="Disordered" evidence="14">
    <location>
        <begin position="763"/>
        <end position="788"/>
    </location>
</feature>
<name>A0A6P8BDH1_PYRGI</name>
<keyword evidence="16" id="KW-1185">Reference proteome</keyword>
<feature type="compositionally biased region" description="Basic and acidic residues" evidence="14">
    <location>
        <begin position="1129"/>
        <end position="1158"/>
    </location>
</feature>
<evidence type="ECO:0000256" key="6">
    <source>
        <dbReference type="ARBA" id="ARBA00022741"/>
    </source>
</evidence>
<dbReference type="GO" id="GO:0005524">
    <property type="term" value="F:ATP binding"/>
    <property type="evidence" value="ECO:0007669"/>
    <property type="project" value="UniProtKB-KW"/>
</dbReference>
<dbReference type="Gene3D" id="1.10.1650.10">
    <property type="match status" value="1"/>
</dbReference>
<dbReference type="InterPro" id="IPR015972">
    <property type="entry name" value="Ribosomal_eL19_dom1"/>
</dbReference>
<dbReference type="Gene3D" id="3.30.930.10">
    <property type="entry name" value="Bira Bifunctional Protein, Domain 2"/>
    <property type="match status" value="1"/>
</dbReference>
<dbReference type="KEGG" id="pgri:PgNI_02914"/>
<proteinExistence type="inferred from homology"/>
<dbReference type="InterPro" id="IPR024320">
    <property type="entry name" value="LPG_synthase_C"/>
</dbReference>
<dbReference type="GeneID" id="41957882"/>
<keyword evidence="7" id="KW-0067">ATP-binding</keyword>
<dbReference type="HAMAP" id="MF_02075">
    <property type="entry name" value="Asp_tRNA_synth_type2"/>
    <property type="match status" value="1"/>
</dbReference>
<keyword evidence="9 13" id="KW-0689">Ribosomal protein</keyword>
<organism evidence="16 17">
    <name type="scientific">Pyricularia grisea</name>
    <name type="common">Crabgrass-specific blast fungus</name>
    <name type="synonym">Magnaporthe grisea</name>
    <dbReference type="NCBI Taxonomy" id="148305"/>
    <lineage>
        <taxon>Eukaryota</taxon>
        <taxon>Fungi</taxon>
        <taxon>Dikarya</taxon>
        <taxon>Ascomycota</taxon>
        <taxon>Pezizomycotina</taxon>
        <taxon>Sordariomycetes</taxon>
        <taxon>Sordariomycetidae</taxon>
        <taxon>Magnaporthales</taxon>
        <taxon>Pyriculariaceae</taxon>
        <taxon>Pyricularia</taxon>
    </lineage>
</organism>
<dbReference type="PRINTS" id="PR01042">
    <property type="entry name" value="TRNASYNTHASP"/>
</dbReference>
<evidence type="ECO:0000256" key="5">
    <source>
        <dbReference type="ARBA" id="ARBA00022598"/>
    </source>
</evidence>
<evidence type="ECO:0000256" key="13">
    <source>
        <dbReference type="RuleBase" id="RU000574"/>
    </source>
</evidence>
<dbReference type="InterPro" id="IPR004523">
    <property type="entry name" value="Asp-tRNA_synthase_2"/>
</dbReference>
<feature type="region of interest" description="Disordered" evidence="14">
    <location>
        <begin position="590"/>
        <end position="655"/>
    </location>
</feature>
<dbReference type="FunFam" id="1.10.1650.10:FF:000001">
    <property type="entry name" value="Ribosomal protein L19"/>
    <property type="match status" value="1"/>
</dbReference>
<keyword evidence="11 13" id="KW-0687">Ribonucleoprotein</keyword>